<dbReference type="EMBL" id="ML978068">
    <property type="protein sequence ID" value="KAF2017861.1"/>
    <property type="molecule type" value="Genomic_DNA"/>
</dbReference>
<protein>
    <submittedName>
        <fullName evidence="1">Uncharacterized protein</fullName>
    </submittedName>
</protein>
<sequence>MSLSELGVGGLYITLYVRHHPPVKNNSHWGLYHHEDDKARGTEYHVKGIGQGWIANHGKSPRLHQSRYASTRILYTTKPETHYFIKQNGVRIFSGFLFVGLMQITSIPEDLKGYGVKKLRTYDNEINDREGITCRVWLFDVLKLLQTPVDGVRILECENLGDLEQEAMDLGKKHAQAAADNIQPRPINLSQFLLKAEPTSGI</sequence>
<reference evidence="1" key="1">
    <citation type="journal article" date="2020" name="Stud. Mycol.">
        <title>101 Dothideomycetes genomes: a test case for predicting lifestyles and emergence of pathogens.</title>
        <authorList>
            <person name="Haridas S."/>
            <person name="Albert R."/>
            <person name="Binder M."/>
            <person name="Bloem J."/>
            <person name="Labutti K."/>
            <person name="Salamov A."/>
            <person name="Andreopoulos B."/>
            <person name="Baker S."/>
            <person name="Barry K."/>
            <person name="Bills G."/>
            <person name="Bluhm B."/>
            <person name="Cannon C."/>
            <person name="Castanera R."/>
            <person name="Culley D."/>
            <person name="Daum C."/>
            <person name="Ezra D."/>
            <person name="Gonzalez J."/>
            <person name="Henrissat B."/>
            <person name="Kuo A."/>
            <person name="Liang C."/>
            <person name="Lipzen A."/>
            <person name="Lutzoni F."/>
            <person name="Magnuson J."/>
            <person name="Mondo S."/>
            <person name="Nolan M."/>
            <person name="Ohm R."/>
            <person name="Pangilinan J."/>
            <person name="Park H.-J."/>
            <person name="Ramirez L."/>
            <person name="Alfaro M."/>
            <person name="Sun H."/>
            <person name="Tritt A."/>
            <person name="Yoshinaga Y."/>
            <person name="Zwiers L.-H."/>
            <person name="Turgeon B."/>
            <person name="Goodwin S."/>
            <person name="Spatafora J."/>
            <person name="Crous P."/>
            <person name="Grigoriev I."/>
        </authorList>
    </citation>
    <scope>NUCLEOTIDE SEQUENCE</scope>
    <source>
        <strain evidence="1">CBS 175.79</strain>
    </source>
</reference>
<dbReference type="GeneID" id="54291143"/>
<proteinExistence type="predicted"/>
<dbReference type="Proteomes" id="UP000799778">
    <property type="component" value="Unassembled WGS sequence"/>
</dbReference>
<name>A0A6A5XYS8_9PLEO</name>
<evidence type="ECO:0000313" key="2">
    <source>
        <dbReference type="Proteomes" id="UP000799778"/>
    </source>
</evidence>
<gene>
    <name evidence="1" type="ORF">BU24DRAFT_490943</name>
</gene>
<dbReference type="AlphaFoldDB" id="A0A6A5XYS8"/>
<dbReference type="OrthoDB" id="3016366at2759"/>
<organism evidence="1 2">
    <name type="scientific">Aaosphaeria arxii CBS 175.79</name>
    <dbReference type="NCBI Taxonomy" id="1450172"/>
    <lineage>
        <taxon>Eukaryota</taxon>
        <taxon>Fungi</taxon>
        <taxon>Dikarya</taxon>
        <taxon>Ascomycota</taxon>
        <taxon>Pezizomycotina</taxon>
        <taxon>Dothideomycetes</taxon>
        <taxon>Pleosporomycetidae</taxon>
        <taxon>Pleosporales</taxon>
        <taxon>Pleosporales incertae sedis</taxon>
        <taxon>Aaosphaeria</taxon>
    </lineage>
</organism>
<keyword evidence="2" id="KW-1185">Reference proteome</keyword>
<dbReference type="RefSeq" id="XP_033386200.1">
    <property type="nucleotide sequence ID" value="XM_033533746.1"/>
</dbReference>
<evidence type="ECO:0000313" key="1">
    <source>
        <dbReference type="EMBL" id="KAF2017861.1"/>
    </source>
</evidence>
<accession>A0A6A5XYS8</accession>